<organism evidence="2 3">
    <name type="scientific">Caerostris extrusa</name>
    <name type="common">Bark spider</name>
    <name type="synonym">Caerostris bankana</name>
    <dbReference type="NCBI Taxonomy" id="172846"/>
    <lineage>
        <taxon>Eukaryota</taxon>
        <taxon>Metazoa</taxon>
        <taxon>Ecdysozoa</taxon>
        <taxon>Arthropoda</taxon>
        <taxon>Chelicerata</taxon>
        <taxon>Arachnida</taxon>
        <taxon>Araneae</taxon>
        <taxon>Araneomorphae</taxon>
        <taxon>Entelegynae</taxon>
        <taxon>Araneoidea</taxon>
        <taxon>Araneidae</taxon>
        <taxon>Caerostris</taxon>
    </lineage>
</organism>
<dbReference type="AlphaFoldDB" id="A0AAV4M3U0"/>
<accession>A0AAV4M3U0</accession>
<dbReference type="Proteomes" id="UP001054945">
    <property type="component" value="Unassembled WGS sequence"/>
</dbReference>
<feature type="coiled-coil region" evidence="1">
    <location>
        <begin position="8"/>
        <end position="35"/>
    </location>
</feature>
<reference evidence="2 3" key="1">
    <citation type="submission" date="2021-06" db="EMBL/GenBank/DDBJ databases">
        <title>Caerostris extrusa draft genome.</title>
        <authorList>
            <person name="Kono N."/>
            <person name="Arakawa K."/>
        </authorList>
    </citation>
    <scope>NUCLEOTIDE SEQUENCE [LARGE SCALE GENOMIC DNA]</scope>
</reference>
<keyword evidence="1" id="KW-0175">Coiled coil</keyword>
<keyword evidence="3" id="KW-1185">Reference proteome</keyword>
<proteinExistence type="predicted"/>
<comment type="caution">
    <text evidence="2">The sequence shown here is derived from an EMBL/GenBank/DDBJ whole genome shotgun (WGS) entry which is preliminary data.</text>
</comment>
<gene>
    <name evidence="2" type="ORF">CEXT_694081</name>
</gene>
<evidence type="ECO:0000313" key="3">
    <source>
        <dbReference type="Proteomes" id="UP001054945"/>
    </source>
</evidence>
<sequence>MDEKLILEEKHQVRVNELESEINKLKDEIFQLKIDHENAIINQRLQHGKNYAPLHQRYTKLRLIFLKAKKFLKLELF</sequence>
<dbReference type="EMBL" id="BPLR01019317">
    <property type="protein sequence ID" value="GIX66510.1"/>
    <property type="molecule type" value="Genomic_DNA"/>
</dbReference>
<evidence type="ECO:0008006" key="4">
    <source>
        <dbReference type="Google" id="ProtNLM"/>
    </source>
</evidence>
<protein>
    <recommendedName>
        <fullName evidence="4">Ribosomal protein L29</fullName>
    </recommendedName>
</protein>
<evidence type="ECO:0000313" key="2">
    <source>
        <dbReference type="EMBL" id="GIX66510.1"/>
    </source>
</evidence>
<name>A0AAV4M3U0_CAEEX</name>
<evidence type="ECO:0000256" key="1">
    <source>
        <dbReference type="SAM" id="Coils"/>
    </source>
</evidence>